<evidence type="ECO:0000313" key="3">
    <source>
        <dbReference type="Proteomes" id="UP001235341"/>
    </source>
</evidence>
<keyword evidence="3" id="KW-1185">Reference proteome</keyword>
<organism evidence="2 3">
    <name type="scientific">Serratia fonticola</name>
    <dbReference type="NCBI Taxonomy" id="47917"/>
    <lineage>
        <taxon>Bacteria</taxon>
        <taxon>Pseudomonadati</taxon>
        <taxon>Pseudomonadota</taxon>
        <taxon>Gammaproteobacteria</taxon>
        <taxon>Enterobacterales</taxon>
        <taxon>Yersiniaceae</taxon>
        <taxon>Serratia</taxon>
    </lineage>
</organism>
<dbReference type="EMBL" id="CP133586">
    <property type="protein sequence ID" value="WMT16062.1"/>
    <property type="molecule type" value="Genomic_DNA"/>
</dbReference>
<feature type="domain" description="PapC-like C-terminal" evidence="1">
    <location>
        <begin position="16"/>
        <end position="52"/>
    </location>
</feature>
<dbReference type="Proteomes" id="UP001235341">
    <property type="component" value="Chromosome"/>
</dbReference>
<sequence length="54" mass="5810">MTRYLKYTTKQGTPILVNATYQGKPVPFGADIFDNKGNSVGSVGQSGQLYARVA</sequence>
<evidence type="ECO:0000313" key="2">
    <source>
        <dbReference type="EMBL" id="WMT16062.1"/>
    </source>
</evidence>
<evidence type="ECO:0000259" key="1">
    <source>
        <dbReference type="Pfam" id="PF13953"/>
    </source>
</evidence>
<dbReference type="Gene3D" id="2.60.40.2070">
    <property type="match status" value="1"/>
</dbReference>
<protein>
    <submittedName>
        <fullName evidence="2">FimD/PapC C-terminal domain-containing protein</fullName>
    </submittedName>
</protein>
<dbReference type="InterPro" id="IPR025949">
    <property type="entry name" value="PapC-like_C"/>
</dbReference>
<dbReference type="Pfam" id="PF13953">
    <property type="entry name" value="PapC_C"/>
    <property type="match status" value="1"/>
</dbReference>
<dbReference type="InterPro" id="IPR043142">
    <property type="entry name" value="PapC-like_C_sf"/>
</dbReference>
<name>A0ABY9PRJ7_SERFO</name>
<reference evidence="2 3" key="1">
    <citation type="submission" date="2023-08" db="EMBL/GenBank/DDBJ databases">
        <title>Complete Genome and Methylome dissection of Serratia fonticola NEB369.</title>
        <authorList>
            <person name="Fomenkov A."/>
            <person name="Roberts R.D."/>
        </authorList>
    </citation>
    <scope>NUCLEOTIDE SEQUENCE [LARGE SCALE GENOMIC DNA]</scope>
    <source>
        <strain evidence="2 3">NEB369</strain>
    </source>
</reference>
<gene>
    <name evidence="2" type="ORF">RFB13_06965</name>
</gene>
<dbReference type="RefSeq" id="WP_309206163.1">
    <property type="nucleotide sequence ID" value="NZ_CP133586.1"/>
</dbReference>
<accession>A0ABY9PRJ7</accession>
<proteinExistence type="predicted"/>